<evidence type="ECO:0000256" key="2">
    <source>
        <dbReference type="SAM" id="MobiDB-lite"/>
    </source>
</evidence>
<feature type="region of interest" description="Disordered" evidence="2">
    <location>
        <begin position="363"/>
        <end position="449"/>
    </location>
</feature>
<dbReference type="EMBL" id="JAEVHI010000004">
    <property type="protein sequence ID" value="KAG5293356.1"/>
    <property type="molecule type" value="Genomic_DNA"/>
</dbReference>
<name>A0A8H8CWP6_AJECA</name>
<feature type="region of interest" description="Disordered" evidence="2">
    <location>
        <begin position="40"/>
        <end position="72"/>
    </location>
</feature>
<dbReference type="OrthoDB" id="5377009at2759"/>
<protein>
    <submittedName>
        <fullName evidence="3">Uncharacterized protein</fullName>
    </submittedName>
</protein>
<feature type="compositionally biased region" description="Polar residues" evidence="2">
    <location>
        <begin position="405"/>
        <end position="428"/>
    </location>
</feature>
<keyword evidence="1" id="KW-0175">Coiled coil</keyword>
<gene>
    <name evidence="3" type="ORF">I7I52_04644</name>
</gene>
<feature type="compositionally biased region" description="Pro residues" evidence="2">
    <location>
        <begin position="430"/>
        <end position="446"/>
    </location>
</feature>
<feature type="coiled-coil region" evidence="1">
    <location>
        <begin position="492"/>
        <end position="519"/>
    </location>
</feature>
<accession>A0A8H8CWP6</accession>
<evidence type="ECO:0000313" key="3">
    <source>
        <dbReference type="EMBL" id="KAG5293356.1"/>
    </source>
</evidence>
<sequence>MLNTESRPRHPSPIVRNLTFAHSHSTSQLPNGKRSIYPMHGDSASSIDAPTASKLGASSKTTTCSKTTNTYPRPIHHRAKTEILSFPSTKTSPNGTGYLDLEEVNLEPSIAENPTSPPKLNRQTTLFKGLFQGGSALVPFGQIPSYNAKDTCNADRTDKTTQMAEPLSSQPQSKFTKKISMPSPLRQMSYTSRFSLFGSKTQDSKQNQLPDPAVDEFLNLDAGSELFPEGSTDLPTPEALKSLQHNAERVIRRLQSAYKSRTFALHQTLAEKSSLGEELQETHSRLRNIKNQLDGMAEKVHEQDKAMKAMAEELKLERQMRQEEEEARQRNIILDTESEPSQDHNSDHSCNCTIRERARDGLEVKSISRHNKRSSGVTFSSDSGFESSDESIAESIFSRKCDNPDSPSTLATRASGTSSPDISVSVGTQPPVPSKSPKPAPKPAPKPSAYDRMLRSISSANLGVSLMGSSAFSTSKCSNCHGATASDAWGVVSVLQEENRGLKNRIEELEVAIDECITLAGG</sequence>
<dbReference type="VEuPathDB" id="FungiDB:I7I52_04644"/>
<dbReference type="AlphaFoldDB" id="A0A8H8CWP6"/>
<dbReference type="Proteomes" id="UP000670092">
    <property type="component" value="Unassembled WGS sequence"/>
</dbReference>
<evidence type="ECO:0000256" key="1">
    <source>
        <dbReference type="SAM" id="Coils"/>
    </source>
</evidence>
<comment type="caution">
    <text evidence="3">The sequence shown here is derived from an EMBL/GenBank/DDBJ whole genome shotgun (WGS) entry which is preliminary data.</text>
</comment>
<organism evidence="3 4">
    <name type="scientific">Ajellomyces capsulatus</name>
    <name type="common">Darling's disease fungus</name>
    <name type="synonym">Histoplasma capsulatum</name>
    <dbReference type="NCBI Taxonomy" id="5037"/>
    <lineage>
        <taxon>Eukaryota</taxon>
        <taxon>Fungi</taxon>
        <taxon>Dikarya</taxon>
        <taxon>Ascomycota</taxon>
        <taxon>Pezizomycotina</taxon>
        <taxon>Eurotiomycetes</taxon>
        <taxon>Eurotiomycetidae</taxon>
        <taxon>Onygenales</taxon>
        <taxon>Ajellomycetaceae</taxon>
        <taxon>Histoplasma</taxon>
    </lineage>
</organism>
<proteinExistence type="predicted"/>
<reference evidence="3 4" key="1">
    <citation type="submission" date="2021-01" db="EMBL/GenBank/DDBJ databases">
        <title>Chromosome-level genome assembly of a human fungal pathogen reveals clustering of transcriptionally co-regulated genes.</title>
        <authorList>
            <person name="Voorhies M."/>
            <person name="Cohen S."/>
            <person name="Shea T.P."/>
            <person name="Petrus S."/>
            <person name="Munoz J.F."/>
            <person name="Poplawski S."/>
            <person name="Goldman W.E."/>
            <person name="Michael T."/>
            <person name="Cuomo C.A."/>
            <person name="Sil A."/>
            <person name="Beyhan S."/>
        </authorList>
    </citation>
    <scope>NUCLEOTIDE SEQUENCE [LARGE SCALE GENOMIC DNA]</scope>
    <source>
        <strain evidence="3 4">G184AR</strain>
    </source>
</reference>
<feature type="coiled-coil region" evidence="1">
    <location>
        <begin position="272"/>
        <end position="327"/>
    </location>
</feature>
<feature type="compositionally biased region" description="Low complexity" evidence="2">
    <location>
        <begin position="58"/>
        <end position="70"/>
    </location>
</feature>
<evidence type="ECO:0000313" key="4">
    <source>
        <dbReference type="Proteomes" id="UP000670092"/>
    </source>
</evidence>